<feature type="region of interest" description="Disordered" evidence="5">
    <location>
        <begin position="141"/>
        <end position="223"/>
    </location>
</feature>
<feature type="transmembrane region" description="Helical" evidence="6">
    <location>
        <begin position="344"/>
        <end position="363"/>
    </location>
</feature>
<feature type="transmembrane region" description="Helical" evidence="6">
    <location>
        <begin position="20"/>
        <end position="39"/>
    </location>
</feature>
<evidence type="ECO:0000256" key="1">
    <source>
        <dbReference type="ARBA" id="ARBA00004141"/>
    </source>
</evidence>
<keyword evidence="2 6" id="KW-0812">Transmembrane</keyword>
<evidence type="ECO:0000259" key="7">
    <source>
        <dbReference type="Pfam" id="PF01957"/>
    </source>
</evidence>
<dbReference type="KEGG" id="tvr:TVD_02630"/>
<dbReference type="SUPFAM" id="SSF52096">
    <property type="entry name" value="ClpP/crotonase"/>
    <property type="match status" value="1"/>
</dbReference>
<dbReference type="Proteomes" id="UP000064201">
    <property type="component" value="Chromosome"/>
</dbReference>
<dbReference type="InterPro" id="IPR056739">
    <property type="entry name" value="NfeD_membrane"/>
</dbReference>
<dbReference type="EMBL" id="CP011367">
    <property type="protein sequence ID" value="AKJ94337.1"/>
    <property type="molecule type" value="Genomic_DNA"/>
</dbReference>
<dbReference type="PANTHER" id="PTHR33507">
    <property type="entry name" value="INNER MEMBRANE PROTEIN YBBJ"/>
    <property type="match status" value="1"/>
</dbReference>
<dbReference type="Pfam" id="PF25145">
    <property type="entry name" value="NfeD1b_N"/>
    <property type="match status" value="1"/>
</dbReference>
<keyword evidence="11" id="KW-1185">Reference proteome</keyword>
<dbReference type="Pfam" id="PF01957">
    <property type="entry name" value="NfeD"/>
    <property type="match status" value="1"/>
</dbReference>
<feature type="compositionally biased region" description="Acidic residues" evidence="5">
    <location>
        <begin position="178"/>
        <end position="191"/>
    </location>
</feature>
<dbReference type="GO" id="GO:0006508">
    <property type="term" value="P:proteolysis"/>
    <property type="evidence" value="ECO:0007669"/>
    <property type="project" value="UniProtKB-KW"/>
</dbReference>
<evidence type="ECO:0000259" key="8">
    <source>
        <dbReference type="Pfam" id="PF24961"/>
    </source>
</evidence>
<dbReference type="InterPro" id="IPR052165">
    <property type="entry name" value="Membrane_assoc_protease"/>
</dbReference>
<feature type="compositionally biased region" description="Basic and acidic residues" evidence="5">
    <location>
        <begin position="213"/>
        <end position="223"/>
    </location>
</feature>
<evidence type="ECO:0000313" key="11">
    <source>
        <dbReference type="Proteomes" id="UP000064201"/>
    </source>
</evidence>
<dbReference type="GO" id="GO:0016020">
    <property type="term" value="C:membrane"/>
    <property type="evidence" value="ECO:0007669"/>
    <property type="project" value="UniProtKB-SubCell"/>
</dbReference>
<dbReference type="SUPFAM" id="SSF141322">
    <property type="entry name" value="NfeD domain-like"/>
    <property type="match status" value="1"/>
</dbReference>
<evidence type="ECO:0000313" key="10">
    <source>
        <dbReference type="EMBL" id="AKJ94337.1"/>
    </source>
</evidence>
<feature type="transmembrane region" description="Helical" evidence="6">
    <location>
        <begin position="418"/>
        <end position="438"/>
    </location>
</feature>
<proteinExistence type="predicted"/>
<gene>
    <name evidence="10" type="ORF">TVD_02630</name>
</gene>
<evidence type="ECO:0000256" key="4">
    <source>
        <dbReference type="ARBA" id="ARBA00023136"/>
    </source>
</evidence>
<dbReference type="InterPro" id="IPR029045">
    <property type="entry name" value="ClpP/crotonase-like_dom_sf"/>
</dbReference>
<evidence type="ECO:0000256" key="5">
    <source>
        <dbReference type="SAM" id="MobiDB-lite"/>
    </source>
</evidence>
<dbReference type="InterPro" id="IPR012340">
    <property type="entry name" value="NA-bd_OB-fold"/>
</dbReference>
<keyword evidence="4 6" id="KW-0472">Membrane</keyword>
<keyword evidence="10" id="KW-0645">Protease</keyword>
<dbReference type="PANTHER" id="PTHR33507:SF4">
    <property type="entry name" value="NODULATION COMPETITIVENESS PROTEIN NFED"/>
    <property type="match status" value="1"/>
</dbReference>
<evidence type="ECO:0000256" key="6">
    <source>
        <dbReference type="SAM" id="Phobius"/>
    </source>
</evidence>
<dbReference type="PATRIC" id="fig|106634.4.peg.530"/>
<feature type="domain" description="NfeD-like C-terminal" evidence="7">
    <location>
        <begin position="454"/>
        <end position="508"/>
    </location>
</feature>
<feature type="transmembrane region" description="Helical" evidence="6">
    <location>
        <begin position="375"/>
        <end position="403"/>
    </location>
</feature>
<feature type="compositionally biased region" description="Acidic residues" evidence="5">
    <location>
        <begin position="202"/>
        <end position="212"/>
    </location>
</feature>
<feature type="transmembrane region" description="Helical" evidence="6">
    <location>
        <begin position="315"/>
        <end position="338"/>
    </location>
</feature>
<dbReference type="STRING" id="106634.TVD_02630"/>
<keyword evidence="3 6" id="KW-1133">Transmembrane helix</keyword>
<dbReference type="CDD" id="cd07020">
    <property type="entry name" value="Clp_protease_NfeD_1"/>
    <property type="match status" value="1"/>
</dbReference>
<dbReference type="InterPro" id="IPR002810">
    <property type="entry name" value="NfeD-like_C"/>
</dbReference>
<dbReference type="Gene3D" id="3.90.226.10">
    <property type="entry name" value="2-enoyl-CoA Hydratase, Chain A, domain 1"/>
    <property type="match status" value="1"/>
</dbReference>
<dbReference type="Pfam" id="PF24961">
    <property type="entry name" value="NfeD_membrane"/>
    <property type="match status" value="1"/>
</dbReference>
<dbReference type="AlphaFoldDB" id="A0A0G3G495"/>
<reference evidence="10 11" key="1">
    <citation type="submission" date="2015-04" db="EMBL/GenBank/DDBJ databases">
        <title>Complete Sequence for the Genome of the Thioalkalivibrio versutus D301.</title>
        <authorList>
            <person name="Mu T."/>
            <person name="Zhou J."/>
            <person name="Xu X."/>
        </authorList>
    </citation>
    <scope>NUCLEOTIDE SEQUENCE [LARGE SCALE GENOMIC DNA]</scope>
    <source>
        <strain evidence="10 11">D301</strain>
    </source>
</reference>
<sequence>MRVPFGRNAGQGGWRPWRHLLWLALLVLGTGWLVAASMADTGDRHGLMLTVEDAIGPATGDYIRRGIERAEAEDAEILILMLDTPGGLDSSMRSIIKNILQSDVPVVTYVHPAGSRAASAGTYMLYGSHVAAMTPATNLGSATPVQMGGGGLPGMDPPEPDEGARDGGNADETNGDARDDDTDAAADEPTDDNGTANGEVEPASEEELLEDDPAPRRGDDAMGRKVLEDAVSYIRGLAERYDRNADWAEETVREGSNLTASAALEQNVIDFVADNLDDLLAQIDGHTVRMHDGERTLSTEGLRIERMDPDWRTQLLSVITNPNIAYILMLLGIYGIIFELANPGAIYPGVIGSIALILAFFALQVMPVNYAGLALMLLGMIFMVAEAFVPSFGALGIGGIVAFTTGSIILWDDPNLNVALPLVIGTAIAIGILSVWVLGRLFKLRGKKPATGYEEMIGMLGEAREDFERSGRVWVHSEQWNAETSAPVREGQKVRVTAIDGLKLQVEPATEEDTPGTASTG</sequence>
<keyword evidence="10" id="KW-0378">Hydrolase</keyword>
<dbReference type="GO" id="GO:0008233">
    <property type="term" value="F:peptidase activity"/>
    <property type="evidence" value="ECO:0007669"/>
    <property type="project" value="UniProtKB-KW"/>
</dbReference>
<protein>
    <submittedName>
        <fullName evidence="10">Serine protease</fullName>
    </submittedName>
</protein>
<accession>A0A0G3G495</accession>
<evidence type="ECO:0000256" key="2">
    <source>
        <dbReference type="ARBA" id="ARBA00022692"/>
    </source>
</evidence>
<feature type="domain" description="NfeD1b N-terminal" evidence="9">
    <location>
        <begin position="50"/>
        <end position="149"/>
    </location>
</feature>
<evidence type="ECO:0000259" key="9">
    <source>
        <dbReference type="Pfam" id="PF25145"/>
    </source>
</evidence>
<dbReference type="Gene3D" id="2.40.50.140">
    <property type="entry name" value="Nucleic acid-binding proteins"/>
    <property type="match status" value="1"/>
</dbReference>
<dbReference type="InterPro" id="IPR056738">
    <property type="entry name" value="NfeD1b_N"/>
</dbReference>
<dbReference type="RefSeq" id="WP_047250734.1">
    <property type="nucleotide sequence ID" value="NZ_CP011367.1"/>
</dbReference>
<name>A0A0G3G495_9GAMM</name>
<feature type="domain" description="NfeD integral membrane" evidence="8">
    <location>
        <begin position="323"/>
        <end position="438"/>
    </location>
</feature>
<organism evidence="10 11">
    <name type="scientific">Thioalkalivibrio versutus</name>
    <dbReference type="NCBI Taxonomy" id="106634"/>
    <lineage>
        <taxon>Bacteria</taxon>
        <taxon>Pseudomonadati</taxon>
        <taxon>Pseudomonadota</taxon>
        <taxon>Gammaproteobacteria</taxon>
        <taxon>Chromatiales</taxon>
        <taxon>Ectothiorhodospiraceae</taxon>
        <taxon>Thioalkalivibrio</taxon>
    </lineage>
</organism>
<evidence type="ECO:0000256" key="3">
    <source>
        <dbReference type="ARBA" id="ARBA00022989"/>
    </source>
</evidence>
<comment type="subcellular location">
    <subcellularLocation>
        <location evidence="1">Membrane</location>
        <topology evidence="1">Multi-pass membrane protein</topology>
    </subcellularLocation>
</comment>
<dbReference type="OrthoDB" id="5289056at2"/>